<evidence type="ECO:0000313" key="3">
    <source>
        <dbReference type="Proteomes" id="UP000287651"/>
    </source>
</evidence>
<dbReference type="EMBL" id="AMZH03036882">
    <property type="protein sequence ID" value="RRT31684.1"/>
    <property type="molecule type" value="Genomic_DNA"/>
</dbReference>
<evidence type="ECO:0000256" key="1">
    <source>
        <dbReference type="SAM" id="MobiDB-lite"/>
    </source>
</evidence>
<dbReference type="AlphaFoldDB" id="A0A426WWK4"/>
<dbReference type="Proteomes" id="UP000287651">
    <property type="component" value="Unassembled WGS sequence"/>
</dbReference>
<proteinExistence type="predicted"/>
<protein>
    <submittedName>
        <fullName evidence="2">Uncharacterized protein</fullName>
    </submittedName>
</protein>
<evidence type="ECO:0000313" key="2">
    <source>
        <dbReference type="EMBL" id="RRT31684.1"/>
    </source>
</evidence>
<feature type="region of interest" description="Disordered" evidence="1">
    <location>
        <begin position="87"/>
        <end position="111"/>
    </location>
</feature>
<feature type="compositionally biased region" description="Low complexity" evidence="1">
    <location>
        <begin position="87"/>
        <end position="101"/>
    </location>
</feature>
<name>A0A426WWK4_ENSVE</name>
<reference evidence="2 3" key="1">
    <citation type="journal article" date="2014" name="Agronomy (Basel)">
        <title>A Draft Genome Sequence for Ensete ventricosum, the Drought-Tolerant Tree Against Hunger.</title>
        <authorList>
            <person name="Harrison J."/>
            <person name="Moore K.A."/>
            <person name="Paszkiewicz K."/>
            <person name="Jones T."/>
            <person name="Grant M."/>
            <person name="Ambacheew D."/>
            <person name="Muzemil S."/>
            <person name="Studholme D.J."/>
        </authorList>
    </citation>
    <scope>NUCLEOTIDE SEQUENCE [LARGE SCALE GENOMIC DNA]</scope>
</reference>
<sequence>MHRVDAVGNSLGVRRELAEGIESLLGWRKGVHQKKTETRLKIIRDSRKACWEANYDRSNGVTTRWWTKIKLEHQAGVLTMRWDFTGSSLEDSSKGSGSSLGIRREITGRRP</sequence>
<accession>A0A426WWK4</accession>
<comment type="caution">
    <text evidence="2">The sequence shown here is derived from an EMBL/GenBank/DDBJ whole genome shotgun (WGS) entry which is preliminary data.</text>
</comment>
<organism evidence="2 3">
    <name type="scientific">Ensete ventricosum</name>
    <name type="common">Abyssinian banana</name>
    <name type="synonym">Musa ensete</name>
    <dbReference type="NCBI Taxonomy" id="4639"/>
    <lineage>
        <taxon>Eukaryota</taxon>
        <taxon>Viridiplantae</taxon>
        <taxon>Streptophyta</taxon>
        <taxon>Embryophyta</taxon>
        <taxon>Tracheophyta</taxon>
        <taxon>Spermatophyta</taxon>
        <taxon>Magnoliopsida</taxon>
        <taxon>Liliopsida</taxon>
        <taxon>Zingiberales</taxon>
        <taxon>Musaceae</taxon>
        <taxon>Ensete</taxon>
    </lineage>
</organism>
<gene>
    <name evidence="2" type="ORF">B296_00053608</name>
</gene>
<feature type="compositionally biased region" description="Basic and acidic residues" evidence="1">
    <location>
        <begin position="102"/>
        <end position="111"/>
    </location>
</feature>